<comment type="caution">
    <text evidence="2">The sequence shown here is derived from an EMBL/GenBank/DDBJ whole genome shotgun (WGS) entry which is preliminary data.</text>
</comment>
<dbReference type="Proteomes" id="UP000467840">
    <property type="component" value="Chromosome 10"/>
</dbReference>
<accession>A0A6A6N1N4</accession>
<evidence type="ECO:0000313" key="2">
    <source>
        <dbReference type="EMBL" id="KAF2318373.1"/>
    </source>
</evidence>
<name>A0A6A6N1N4_HEVBR</name>
<dbReference type="AlphaFoldDB" id="A0A6A6N1N4"/>
<feature type="region of interest" description="Disordered" evidence="1">
    <location>
        <begin position="1"/>
        <end position="40"/>
    </location>
</feature>
<dbReference type="EMBL" id="JAAGAX010000003">
    <property type="protein sequence ID" value="KAF2318373.1"/>
    <property type="molecule type" value="Genomic_DNA"/>
</dbReference>
<organism evidence="2 3">
    <name type="scientific">Hevea brasiliensis</name>
    <name type="common">Para rubber tree</name>
    <name type="synonym">Siphonia brasiliensis</name>
    <dbReference type="NCBI Taxonomy" id="3981"/>
    <lineage>
        <taxon>Eukaryota</taxon>
        <taxon>Viridiplantae</taxon>
        <taxon>Streptophyta</taxon>
        <taxon>Embryophyta</taxon>
        <taxon>Tracheophyta</taxon>
        <taxon>Spermatophyta</taxon>
        <taxon>Magnoliopsida</taxon>
        <taxon>eudicotyledons</taxon>
        <taxon>Gunneridae</taxon>
        <taxon>Pentapetalae</taxon>
        <taxon>rosids</taxon>
        <taxon>fabids</taxon>
        <taxon>Malpighiales</taxon>
        <taxon>Euphorbiaceae</taxon>
        <taxon>Crotonoideae</taxon>
        <taxon>Micrandreae</taxon>
        <taxon>Hevea</taxon>
    </lineage>
</organism>
<keyword evidence="3" id="KW-1185">Reference proteome</keyword>
<proteinExistence type="predicted"/>
<sequence length="194" mass="21613">MVDWSEEWDGSGKWGIGRSRLQKRRGQEARGSKRGLPTNGKETKVKSACFVAEKTEGPISKVLGSTLTKGIFNLLQFDVLDKHFMMGTSEAVLQIFSSGSCILSSDPRASNLDLNFASKFHIKCVKKRASRLKQMFNCSSFLQNRIGIHRLKRTRDYGLFGNSTVDRLQLLTCKCQQAESVGGLTAEMEMEPGL</sequence>
<gene>
    <name evidence="2" type="ORF">GH714_006201</name>
</gene>
<evidence type="ECO:0000256" key="1">
    <source>
        <dbReference type="SAM" id="MobiDB-lite"/>
    </source>
</evidence>
<protein>
    <submittedName>
        <fullName evidence="2">Uncharacterized protein</fullName>
    </submittedName>
</protein>
<evidence type="ECO:0000313" key="3">
    <source>
        <dbReference type="Proteomes" id="UP000467840"/>
    </source>
</evidence>
<reference evidence="2 3" key="1">
    <citation type="journal article" date="2020" name="Mol. Plant">
        <title>The Chromosome-Based Rubber Tree Genome Provides New Insights into Spurge Genome Evolution and Rubber Biosynthesis.</title>
        <authorList>
            <person name="Liu J."/>
            <person name="Shi C."/>
            <person name="Shi C.C."/>
            <person name="Li W."/>
            <person name="Zhang Q.J."/>
            <person name="Zhang Y."/>
            <person name="Li K."/>
            <person name="Lu H.F."/>
            <person name="Shi C."/>
            <person name="Zhu S.T."/>
            <person name="Xiao Z.Y."/>
            <person name="Nan H."/>
            <person name="Yue Y."/>
            <person name="Zhu X.G."/>
            <person name="Wu Y."/>
            <person name="Hong X.N."/>
            <person name="Fan G.Y."/>
            <person name="Tong Y."/>
            <person name="Zhang D."/>
            <person name="Mao C.L."/>
            <person name="Liu Y.L."/>
            <person name="Hao S.J."/>
            <person name="Liu W.Q."/>
            <person name="Lv M.Q."/>
            <person name="Zhang H.B."/>
            <person name="Liu Y."/>
            <person name="Hu-Tang G.R."/>
            <person name="Wang J.P."/>
            <person name="Wang J.H."/>
            <person name="Sun Y.H."/>
            <person name="Ni S.B."/>
            <person name="Chen W.B."/>
            <person name="Zhang X.C."/>
            <person name="Jiao Y.N."/>
            <person name="Eichler E.E."/>
            <person name="Li G.H."/>
            <person name="Liu X."/>
            <person name="Gao L.Z."/>
        </authorList>
    </citation>
    <scope>NUCLEOTIDE SEQUENCE [LARGE SCALE GENOMIC DNA]</scope>
    <source>
        <strain evidence="3">cv. GT1</strain>
        <tissue evidence="2">Leaf</tissue>
    </source>
</reference>